<dbReference type="Gramene" id="KQL04194">
    <property type="protein sequence ID" value="KQL04194"/>
    <property type="gene ID" value="SETIT_0040772mg"/>
</dbReference>
<name>A0A0Q3T0M0_SETIT</name>
<dbReference type="EMBL" id="AGNK02002834">
    <property type="status" value="NOT_ANNOTATED_CDS"/>
    <property type="molecule type" value="Genomic_DNA"/>
</dbReference>
<reference evidence="1" key="2">
    <citation type="submission" date="2018-08" db="UniProtKB">
        <authorList>
            <consortium name="EnsemblPlants"/>
        </authorList>
    </citation>
    <scope>IDENTIFICATION</scope>
    <source>
        <strain evidence="1">Yugu1</strain>
    </source>
</reference>
<reference evidence="2" key="1">
    <citation type="journal article" date="2012" name="Nat. Biotechnol.">
        <title>Reference genome sequence of the model plant Setaria.</title>
        <authorList>
            <person name="Bennetzen J.L."/>
            <person name="Schmutz J."/>
            <person name="Wang H."/>
            <person name="Percifield R."/>
            <person name="Hawkins J."/>
            <person name="Pontaroli A.C."/>
            <person name="Estep M."/>
            <person name="Feng L."/>
            <person name="Vaughn J.N."/>
            <person name="Grimwood J."/>
            <person name="Jenkins J."/>
            <person name="Barry K."/>
            <person name="Lindquist E."/>
            <person name="Hellsten U."/>
            <person name="Deshpande S."/>
            <person name="Wang X."/>
            <person name="Wu X."/>
            <person name="Mitros T."/>
            <person name="Triplett J."/>
            <person name="Yang X."/>
            <person name="Ye C.Y."/>
            <person name="Mauro-Herrera M."/>
            <person name="Wang L."/>
            <person name="Li P."/>
            <person name="Sharma M."/>
            <person name="Sharma R."/>
            <person name="Ronald P.C."/>
            <person name="Panaud O."/>
            <person name="Kellogg E.A."/>
            <person name="Brutnell T.P."/>
            <person name="Doust A.N."/>
            <person name="Tuskan G.A."/>
            <person name="Rokhsar D."/>
            <person name="Devos K.M."/>
        </authorList>
    </citation>
    <scope>NUCLEOTIDE SEQUENCE [LARGE SCALE GENOMIC DNA]</scope>
    <source>
        <strain evidence="2">cv. Yugu1</strain>
    </source>
</reference>
<accession>A0A0Q3T0M0</accession>
<organism evidence="1 2">
    <name type="scientific">Setaria italica</name>
    <name type="common">Foxtail millet</name>
    <name type="synonym">Panicum italicum</name>
    <dbReference type="NCBI Taxonomy" id="4555"/>
    <lineage>
        <taxon>Eukaryota</taxon>
        <taxon>Viridiplantae</taxon>
        <taxon>Streptophyta</taxon>
        <taxon>Embryophyta</taxon>
        <taxon>Tracheophyta</taxon>
        <taxon>Spermatophyta</taxon>
        <taxon>Magnoliopsida</taxon>
        <taxon>Liliopsida</taxon>
        <taxon>Poales</taxon>
        <taxon>Poaceae</taxon>
        <taxon>PACMAD clade</taxon>
        <taxon>Panicoideae</taxon>
        <taxon>Panicodae</taxon>
        <taxon>Paniceae</taxon>
        <taxon>Cenchrinae</taxon>
        <taxon>Setaria</taxon>
    </lineage>
</organism>
<evidence type="ECO:0000313" key="1">
    <source>
        <dbReference type="EnsemblPlants" id="KQL04194"/>
    </source>
</evidence>
<dbReference type="InParanoid" id="A0A0Q3T0M0"/>
<dbReference type="AlphaFoldDB" id="A0A0Q3T0M0"/>
<dbReference type="Proteomes" id="UP000004995">
    <property type="component" value="Unassembled WGS sequence"/>
</dbReference>
<sequence length="86" mass="9309">MEGVERRSKRAREEGPLLFGVQLIKQDGKEDELVEAEAEVEAAPQGAEAIVVSSETPAKPPAAVQVDKGRLYCSLCSSLLKPPIYQ</sequence>
<keyword evidence="2" id="KW-1185">Reference proteome</keyword>
<proteinExistence type="predicted"/>
<dbReference type="EnsemblPlants" id="KQL04194">
    <property type="protein sequence ID" value="KQL04194"/>
    <property type="gene ID" value="SETIT_0040772mg"/>
</dbReference>
<evidence type="ECO:0000313" key="2">
    <source>
        <dbReference type="Proteomes" id="UP000004995"/>
    </source>
</evidence>
<protein>
    <submittedName>
        <fullName evidence="1">Uncharacterized protein</fullName>
    </submittedName>
</protein>